<accession>A0A330HN65</accession>
<dbReference type="InterPro" id="IPR013762">
    <property type="entry name" value="Integrase-like_cat_sf"/>
</dbReference>
<dbReference type="CDD" id="cd00796">
    <property type="entry name" value="INT_Rci_Hp1_C"/>
    <property type="match status" value="1"/>
</dbReference>
<dbReference type="Proteomes" id="UP000251558">
    <property type="component" value="Unassembled WGS sequence"/>
</dbReference>
<evidence type="ECO:0000256" key="2">
    <source>
        <dbReference type="ARBA" id="ARBA00022908"/>
    </source>
</evidence>
<evidence type="ECO:0000256" key="1">
    <source>
        <dbReference type="ARBA" id="ARBA00008857"/>
    </source>
</evidence>
<organism evidence="8 9">
    <name type="scientific">Mesorhizobium hawassense</name>
    <dbReference type="NCBI Taxonomy" id="1209954"/>
    <lineage>
        <taxon>Bacteria</taxon>
        <taxon>Pseudomonadati</taxon>
        <taxon>Pseudomonadota</taxon>
        <taxon>Alphaproteobacteria</taxon>
        <taxon>Hyphomicrobiales</taxon>
        <taxon>Phyllobacteriaceae</taxon>
        <taxon>Mesorhizobium</taxon>
    </lineage>
</organism>
<keyword evidence="9" id="KW-1185">Reference proteome</keyword>
<dbReference type="InterPro" id="IPR010998">
    <property type="entry name" value="Integrase_recombinase_N"/>
</dbReference>
<keyword evidence="2" id="KW-0229">DNA integration</keyword>
<dbReference type="GO" id="GO:0003677">
    <property type="term" value="F:DNA binding"/>
    <property type="evidence" value="ECO:0007669"/>
    <property type="project" value="UniProtKB-UniRule"/>
</dbReference>
<dbReference type="Gene3D" id="3.30.160.390">
    <property type="entry name" value="Integrase, DNA-binding domain"/>
    <property type="match status" value="1"/>
</dbReference>
<evidence type="ECO:0000259" key="6">
    <source>
        <dbReference type="PROSITE" id="PS51898"/>
    </source>
</evidence>
<dbReference type="AlphaFoldDB" id="A0A330HN65"/>
<dbReference type="InterPro" id="IPR011010">
    <property type="entry name" value="DNA_brk_join_enz"/>
</dbReference>
<dbReference type="InterPro" id="IPR044068">
    <property type="entry name" value="CB"/>
</dbReference>
<dbReference type="InterPro" id="IPR038488">
    <property type="entry name" value="Integrase_DNA-bd_sf"/>
</dbReference>
<name>A0A330HN65_9HYPH</name>
<keyword evidence="3 5" id="KW-0238">DNA-binding</keyword>
<dbReference type="GO" id="GO:0006310">
    <property type="term" value="P:DNA recombination"/>
    <property type="evidence" value="ECO:0007669"/>
    <property type="project" value="UniProtKB-KW"/>
</dbReference>
<dbReference type="EMBL" id="QMBP01000006">
    <property type="protein sequence ID" value="RAZ90146.1"/>
    <property type="molecule type" value="Genomic_DNA"/>
</dbReference>
<dbReference type="RefSeq" id="WP_112098219.1">
    <property type="nucleotide sequence ID" value="NZ_QMBP01000006.1"/>
</dbReference>
<evidence type="ECO:0000256" key="3">
    <source>
        <dbReference type="ARBA" id="ARBA00023125"/>
    </source>
</evidence>
<dbReference type="PROSITE" id="PS51898">
    <property type="entry name" value="TYR_RECOMBINASE"/>
    <property type="match status" value="1"/>
</dbReference>
<evidence type="ECO:0000256" key="5">
    <source>
        <dbReference type="PROSITE-ProRule" id="PRU01248"/>
    </source>
</evidence>
<sequence>MTKLTKTTVESAELRAKQYTIWCSHLKGFGAFIHPTGKRTYFIDYRTSAGVRRRMTIGTHGTITTDQARKLAIDTMGGVVLKKEDPLQERKTRRASLTVAQLCDQYMKAAEKGLILGRRRQKPKKASTIEIDRGRVERHIKPLLGSKLVIDLTRADITKFLKDVAAGKTAVKNRKGKNGARIEVKGGVGTAARTTGFLGGILTYAVDEGIITTSPAQGVKLPADGVRTRRLVADEYKALGKALTGSEAEYDTPQAVTGAWLLALTGCRLGEIEGLRWSEVDEDGQCFRLTDSKSGPSVRPVGREAFDVLKSAVRVAGNPHVLPALRKVGHYKGLAGAWSRFMGRAGLEDVTAHTMRHSYASVAGDLGFAESTIAAMLGHAGGTTTSKYIHRLDSVLVSAANKVCGEVYRQMTGRTATLLEMPKRA</sequence>
<reference evidence="8 9" key="1">
    <citation type="submission" date="2018-07" db="EMBL/GenBank/DDBJ databases">
        <title>Diversity of Mesorhizobium strains in Brazil.</title>
        <authorList>
            <person name="Helene L.C.F."/>
            <person name="Dall'Agnol R."/>
            <person name="Delamuta J.R.M."/>
            <person name="Hungria M."/>
        </authorList>
    </citation>
    <scope>NUCLEOTIDE SEQUENCE [LARGE SCALE GENOMIC DNA]</scope>
    <source>
        <strain evidence="8 9">AC99b</strain>
    </source>
</reference>
<dbReference type="InterPro" id="IPR002104">
    <property type="entry name" value="Integrase_catalytic"/>
</dbReference>
<feature type="domain" description="Tyr recombinase" evidence="6">
    <location>
        <begin position="226"/>
        <end position="401"/>
    </location>
</feature>
<dbReference type="Gene3D" id="1.10.443.10">
    <property type="entry name" value="Intergrase catalytic core"/>
    <property type="match status" value="1"/>
</dbReference>
<dbReference type="PROSITE" id="PS51900">
    <property type="entry name" value="CB"/>
    <property type="match status" value="1"/>
</dbReference>
<dbReference type="Pfam" id="PF13356">
    <property type="entry name" value="Arm-DNA-bind_3"/>
    <property type="match status" value="1"/>
</dbReference>
<dbReference type="Gene3D" id="1.10.150.130">
    <property type="match status" value="1"/>
</dbReference>
<gene>
    <name evidence="8" type="ORF">DPM33_15065</name>
</gene>
<keyword evidence="4" id="KW-0233">DNA recombination</keyword>
<dbReference type="Pfam" id="PF00589">
    <property type="entry name" value="Phage_integrase"/>
    <property type="match status" value="1"/>
</dbReference>
<evidence type="ECO:0000313" key="9">
    <source>
        <dbReference type="Proteomes" id="UP000251558"/>
    </source>
</evidence>
<evidence type="ECO:0000313" key="8">
    <source>
        <dbReference type="EMBL" id="RAZ90146.1"/>
    </source>
</evidence>
<comment type="similarity">
    <text evidence="1">Belongs to the 'phage' integrase family.</text>
</comment>
<dbReference type="PANTHER" id="PTHR30629:SF2">
    <property type="entry name" value="PROPHAGE INTEGRASE INTS-RELATED"/>
    <property type="match status" value="1"/>
</dbReference>
<comment type="caution">
    <text evidence="8">The sequence shown here is derived from an EMBL/GenBank/DDBJ whole genome shotgun (WGS) entry which is preliminary data.</text>
</comment>
<dbReference type="PANTHER" id="PTHR30629">
    <property type="entry name" value="PROPHAGE INTEGRASE"/>
    <property type="match status" value="1"/>
</dbReference>
<dbReference type="InterPro" id="IPR050808">
    <property type="entry name" value="Phage_Integrase"/>
</dbReference>
<dbReference type="OrthoDB" id="7615137at2"/>
<feature type="domain" description="Core-binding (CB)" evidence="7">
    <location>
        <begin position="97"/>
        <end position="206"/>
    </location>
</feature>
<proteinExistence type="inferred from homology"/>
<dbReference type="InterPro" id="IPR025166">
    <property type="entry name" value="Integrase_DNA_bind_dom"/>
</dbReference>
<evidence type="ECO:0000259" key="7">
    <source>
        <dbReference type="PROSITE" id="PS51900"/>
    </source>
</evidence>
<dbReference type="SUPFAM" id="SSF56349">
    <property type="entry name" value="DNA breaking-rejoining enzymes"/>
    <property type="match status" value="1"/>
</dbReference>
<evidence type="ECO:0000256" key="4">
    <source>
        <dbReference type="ARBA" id="ARBA00023172"/>
    </source>
</evidence>
<protein>
    <submittedName>
        <fullName evidence="8">Integrase</fullName>
    </submittedName>
</protein>
<dbReference type="GO" id="GO:0015074">
    <property type="term" value="P:DNA integration"/>
    <property type="evidence" value="ECO:0007669"/>
    <property type="project" value="UniProtKB-KW"/>
</dbReference>